<keyword evidence="3" id="KW-1185">Reference proteome</keyword>
<dbReference type="AlphaFoldDB" id="A0A8H6IM17"/>
<evidence type="ECO:0000313" key="2">
    <source>
        <dbReference type="EMBL" id="KAF6783612.1"/>
    </source>
</evidence>
<reference evidence="2 3" key="1">
    <citation type="journal article" date="2020" name="Phytopathology">
        <title>Genome Sequence Resources of Colletotrichum truncatum, C. plurivorum, C. musicola, and C. sojae: Four Species Pathogenic to Soybean (Glycine max).</title>
        <authorList>
            <person name="Rogerio F."/>
            <person name="Boufleur T.R."/>
            <person name="Ciampi-Guillardi M."/>
            <person name="Sukno S.A."/>
            <person name="Thon M.R."/>
            <person name="Massola Junior N.S."/>
            <person name="Baroncelli R."/>
        </authorList>
    </citation>
    <scope>NUCLEOTIDE SEQUENCE [LARGE SCALE GENOMIC DNA]</scope>
    <source>
        <strain evidence="2 3">LFN0009</strain>
    </source>
</reference>
<proteinExistence type="predicted"/>
<feature type="compositionally biased region" description="Polar residues" evidence="1">
    <location>
        <begin position="1"/>
        <end position="14"/>
    </location>
</feature>
<accession>A0A8H6IM17</accession>
<evidence type="ECO:0000313" key="3">
    <source>
        <dbReference type="Proteomes" id="UP000652219"/>
    </source>
</evidence>
<feature type="region of interest" description="Disordered" evidence="1">
    <location>
        <begin position="326"/>
        <end position="378"/>
    </location>
</feature>
<feature type="compositionally biased region" description="Polar residues" evidence="1">
    <location>
        <begin position="365"/>
        <end position="378"/>
    </location>
</feature>
<comment type="caution">
    <text evidence="2">The sequence shown here is derived from an EMBL/GenBank/DDBJ whole genome shotgun (WGS) entry which is preliminary data.</text>
</comment>
<evidence type="ECO:0000256" key="1">
    <source>
        <dbReference type="SAM" id="MobiDB-lite"/>
    </source>
</evidence>
<dbReference type="EMBL" id="WIGN01000802">
    <property type="protein sequence ID" value="KAF6783612.1"/>
    <property type="molecule type" value="Genomic_DNA"/>
</dbReference>
<feature type="compositionally biased region" description="Basic and acidic residues" evidence="1">
    <location>
        <begin position="341"/>
        <end position="358"/>
    </location>
</feature>
<name>A0A8H6IM17_9PEZI</name>
<protein>
    <submittedName>
        <fullName evidence="2">Pol-like protein</fullName>
    </submittedName>
</protein>
<organism evidence="2 3">
    <name type="scientific">Colletotrichum sojae</name>
    <dbReference type="NCBI Taxonomy" id="2175907"/>
    <lineage>
        <taxon>Eukaryota</taxon>
        <taxon>Fungi</taxon>
        <taxon>Dikarya</taxon>
        <taxon>Ascomycota</taxon>
        <taxon>Pezizomycotina</taxon>
        <taxon>Sordariomycetes</taxon>
        <taxon>Hypocreomycetidae</taxon>
        <taxon>Glomerellales</taxon>
        <taxon>Glomerellaceae</taxon>
        <taxon>Colletotrichum</taxon>
        <taxon>Colletotrichum orchidearum species complex</taxon>
    </lineage>
</organism>
<dbReference type="Proteomes" id="UP000652219">
    <property type="component" value="Unassembled WGS sequence"/>
</dbReference>
<sequence length="378" mass="42258">MSFQVPDSPTSTHLSEPRKSQSLETGMSDPAPTSLEGSEAFQATNLIASLSAEQKNQLLALLGSAPARSGDFVLRPQAAKKLQPWPEWSGKAESFRVYFMLLKAKIEADRQDLGNEATICYSILRTLPEDKRQRVSYWVERGGDDGKFNVNTFLDLVKNKFEDKESAQKAGKRLHSMRMGSSQLFRDFLDDFKYQLQQCNGLGWHDASKIVILRPTLNDKLARALVPVDLDETNYDRFVEQIGRVAARLEAMSSYRTDSRTRIWFSKEASSTHPAPTKVSSQVREGNWELPHTTARVDSDGDVKMTDAAQVAIELANLSRTVAKLSKTGARNSQPASAGAERPRAKWITEEEKAELSRKGKCFRSLSSPSQWPTSTRP</sequence>
<gene>
    <name evidence="2" type="ORF">CSOJ01_15872</name>
</gene>
<feature type="region of interest" description="Disordered" evidence="1">
    <location>
        <begin position="1"/>
        <end position="36"/>
    </location>
</feature>